<dbReference type="Gene3D" id="3.90.820.10">
    <property type="entry name" value="Structural Genomics, Unknown Function 30-nov-00 1gh9 Mol_id"/>
    <property type="match status" value="1"/>
</dbReference>
<dbReference type="InterPro" id="IPR005153">
    <property type="entry name" value="MbtH-like_dom"/>
</dbReference>
<evidence type="ECO:0000313" key="3">
    <source>
        <dbReference type="Proteomes" id="UP001141659"/>
    </source>
</evidence>
<evidence type="ECO:0000313" key="2">
    <source>
        <dbReference type="EMBL" id="MCV7392084.1"/>
    </source>
</evidence>
<name>A0AAW5T9C2_9MYCO</name>
<gene>
    <name evidence="2" type="ORF">H5P34_28905</name>
</gene>
<dbReference type="RefSeq" id="WP_081814387.1">
    <property type="nucleotide sequence ID" value="NZ_JACKVC010000024.1"/>
</dbReference>
<dbReference type="Pfam" id="PF03621">
    <property type="entry name" value="MbtH"/>
    <property type="match status" value="1"/>
</dbReference>
<feature type="domain" description="MbtH-like" evidence="1">
    <location>
        <begin position="4"/>
        <end position="52"/>
    </location>
</feature>
<proteinExistence type="predicted"/>
<dbReference type="AlphaFoldDB" id="A0AAW5T9C2"/>
<comment type="caution">
    <text evidence="2">The sequence shown here is derived from an EMBL/GenBank/DDBJ whole genome shotgun (WGS) entry which is preliminary data.</text>
</comment>
<organism evidence="2 3">
    <name type="scientific">Mycolicibacterium porcinum</name>
    <dbReference type="NCBI Taxonomy" id="39693"/>
    <lineage>
        <taxon>Bacteria</taxon>
        <taxon>Bacillati</taxon>
        <taxon>Actinomycetota</taxon>
        <taxon>Actinomycetes</taxon>
        <taxon>Mycobacteriales</taxon>
        <taxon>Mycobacteriaceae</taxon>
        <taxon>Mycolicibacterium</taxon>
    </lineage>
</organism>
<evidence type="ECO:0000259" key="1">
    <source>
        <dbReference type="SMART" id="SM00923"/>
    </source>
</evidence>
<reference evidence="2" key="1">
    <citation type="submission" date="2020-07" db="EMBL/GenBank/DDBJ databases">
        <authorList>
            <person name="Pettersson B.M.F."/>
            <person name="Behra P.R.K."/>
            <person name="Ramesh M."/>
            <person name="Das S."/>
            <person name="Dasgupta S."/>
            <person name="Kirsebom L.A."/>
        </authorList>
    </citation>
    <scope>NUCLEOTIDE SEQUENCE</scope>
    <source>
        <strain evidence="2">DSM 44242</strain>
    </source>
</reference>
<dbReference type="InterPro" id="IPR038020">
    <property type="entry name" value="MbtH-like_sf"/>
</dbReference>
<reference evidence="2" key="2">
    <citation type="journal article" date="2022" name="BMC Genomics">
        <title>Comparative genome analysis of mycobacteria focusing on tRNA and non-coding RNA.</title>
        <authorList>
            <person name="Behra P.R.K."/>
            <person name="Pettersson B.M.F."/>
            <person name="Ramesh M."/>
            <person name="Das S."/>
            <person name="Dasgupta S."/>
            <person name="Kirsebom L.A."/>
        </authorList>
    </citation>
    <scope>NUCLEOTIDE SEQUENCE</scope>
    <source>
        <strain evidence="2">DSM 44242</strain>
    </source>
</reference>
<sequence length="55" mass="6029">MCVNPFDDDNGSVLVLINDEEQNSLWPDIRPKSLRDRLAHGQVTMATTIAAEGSS</sequence>
<dbReference type="Proteomes" id="UP001141659">
    <property type="component" value="Unassembled WGS sequence"/>
</dbReference>
<dbReference type="SMART" id="SM00923">
    <property type="entry name" value="MbtH"/>
    <property type="match status" value="1"/>
</dbReference>
<accession>A0AAW5T9C2</accession>
<protein>
    <submittedName>
        <fullName evidence="2">MbtH family NRPS accessory protein</fullName>
    </submittedName>
</protein>
<dbReference type="EMBL" id="JACKVC010000024">
    <property type="protein sequence ID" value="MCV7392084.1"/>
    <property type="molecule type" value="Genomic_DNA"/>
</dbReference>
<dbReference type="SUPFAM" id="SSF160582">
    <property type="entry name" value="MbtH-like"/>
    <property type="match status" value="1"/>
</dbReference>